<dbReference type="RefSeq" id="WP_058318370.1">
    <property type="nucleotide sequence ID" value="NZ_FTNX01000001.1"/>
</dbReference>
<dbReference type="AlphaFoldDB" id="A0A0P1HBT7"/>
<dbReference type="EMBL" id="CYSF01000006">
    <property type="protein sequence ID" value="CUH84300.1"/>
    <property type="molecule type" value="Genomic_DNA"/>
</dbReference>
<proteinExistence type="predicted"/>
<evidence type="ECO:0000313" key="1">
    <source>
        <dbReference type="EMBL" id="CUH84300.1"/>
    </source>
</evidence>
<evidence type="ECO:0000313" key="2">
    <source>
        <dbReference type="Proteomes" id="UP000051681"/>
    </source>
</evidence>
<organism evidence="1 2">
    <name type="scientific">Thalassovita mediterranea</name>
    <dbReference type="NCBI Taxonomy" id="340021"/>
    <lineage>
        <taxon>Bacteria</taxon>
        <taxon>Pseudomonadati</taxon>
        <taxon>Pseudomonadota</taxon>
        <taxon>Alphaproteobacteria</taxon>
        <taxon>Rhodobacterales</taxon>
        <taxon>Roseobacteraceae</taxon>
        <taxon>Thalassovita</taxon>
    </lineage>
</organism>
<name>A0A0P1HBT7_9RHOB</name>
<sequence length="165" mass="18560">MMLDEDANFFVSMKLSDLEIAALERARELLRRSRSLFCDSVFTLRPGQDPVVDRCLDPARACGDHFINQASITVSFDTNYLARVEAVLKRKKGELLNEDEHRVIATISLAIFCDALMTPGFALAEMLAETSESRAHVSSSYRAFQYLCIDCPKEDVFETVLTGRV</sequence>
<protein>
    <submittedName>
        <fullName evidence="1">Uncharacterized protein</fullName>
    </submittedName>
</protein>
<gene>
    <name evidence="1" type="ORF">TM5383_01508</name>
</gene>
<dbReference type="Proteomes" id="UP000051681">
    <property type="component" value="Unassembled WGS sequence"/>
</dbReference>
<keyword evidence="2" id="KW-1185">Reference proteome</keyword>
<accession>A0A0P1HBT7</accession>
<reference evidence="1 2" key="1">
    <citation type="submission" date="2015-09" db="EMBL/GenBank/DDBJ databases">
        <authorList>
            <consortium name="Swine Surveillance"/>
        </authorList>
    </citation>
    <scope>NUCLEOTIDE SEQUENCE [LARGE SCALE GENOMIC DNA]</scope>
    <source>
        <strain evidence="1 2">CECT 8383</strain>
    </source>
</reference>